<sequence>MTAPWWLTASGAARAFSRRLVSPVELVQALLDRIAALDPHLHGFVRVDAEAALAAARAAAEEIAAGRVRGPLHGVPVGIEDLIDIAGLPTTCASRLRLDHVASADAACVAKLRAAGAILLGKLTTHEFGLAGPDADGPFPSARNPWSPAHHAGGAGVGLAAGLFPLAVAADHAGGVRHPAAACGVVGLKPSAGLVSRRGVVPVSFTCGQVGPMARTVADVALLLDALAGHDPLDPGSVVPPRRNFAAMLGRGAAGLRIGFVRHFHERDLTADAATAAALEQVLRTLAQEGAEAREVTLPPLADFTVVGGVLTAGEAWAVHQPWLRARPGEYGRPARRFLMTGAFLGAGDYVAAQSRRRHLITAVEAVLREVDVLLCAALPEPAGASCDALMPFNVTGHPALTMPAGLSPSGMPVSVQFVGRYFEEATLLRAAGAWERAAGTDALHPSSA</sequence>
<dbReference type="EMBL" id="VWPK01000007">
    <property type="protein sequence ID" value="KAA5613200.1"/>
    <property type="molecule type" value="Genomic_DNA"/>
</dbReference>
<dbReference type="PANTHER" id="PTHR11895">
    <property type="entry name" value="TRANSAMIDASE"/>
    <property type="match status" value="1"/>
</dbReference>
<dbReference type="RefSeq" id="WP_150039683.1">
    <property type="nucleotide sequence ID" value="NZ_OW485601.1"/>
</dbReference>
<name>A0A5M6IXW6_9PROT</name>
<dbReference type="Proteomes" id="UP000325255">
    <property type="component" value="Unassembled WGS sequence"/>
</dbReference>
<feature type="domain" description="Amidase" evidence="1">
    <location>
        <begin position="25"/>
        <end position="429"/>
    </location>
</feature>
<organism evidence="2 3">
    <name type="scientific">Rhodovastum atsumiense</name>
    <dbReference type="NCBI Taxonomy" id="504468"/>
    <lineage>
        <taxon>Bacteria</taxon>
        <taxon>Pseudomonadati</taxon>
        <taxon>Pseudomonadota</taxon>
        <taxon>Alphaproteobacteria</taxon>
        <taxon>Acetobacterales</taxon>
        <taxon>Acetobacteraceae</taxon>
        <taxon>Rhodovastum</taxon>
    </lineage>
</organism>
<dbReference type="SUPFAM" id="SSF75304">
    <property type="entry name" value="Amidase signature (AS) enzymes"/>
    <property type="match status" value="1"/>
</dbReference>
<protein>
    <submittedName>
        <fullName evidence="2">Amidase</fullName>
    </submittedName>
</protein>
<dbReference type="InterPro" id="IPR023631">
    <property type="entry name" value="Amidase_dom"/>
</dbReference>
<comment type="caution">
    <text evidence="2">The sequence shown here is derived from an EMBL/GenBank/DDBJ whole genome shotgun (WGS) entry which is preliminary data.</text>
</comment>
<accession>A0A5M6IXW6</accession>
<dbReference type="Gene3D" id="3.90.1300.10">
    <property type="entry name" value="Amidase signature (AS) domain"/>
    <property type="match status" value="1"/>
</dbReference>
<evidence type="ECO:0000259" key="1">
    <source>
        <dbReference type="Pfam" id="PF01425"/>
    </source>
</evidence>
<dbReference type="GO" id="GO:0003824">
    <property type="term" value="F:catalytic activity"/>
    <property type="evidence" value="ECO:0007669"/>
    <property type="project" value="InterPro"/>
</dbReference>
<keyword evidence="3" id="KW-1185">Reference proteome</keyword>
<evidence type="ECO:0000313" key="2">
    <source>
        <dbReference type="EMBL" id="KAA5613200.1"/>
    </source>
</evidence>
<gene>
    <name evidence="2" type="ORF">F1189_05760</name>
</gene>
<dbReference type="InterPro" id="IPR036928">
    <property type="entry name" value="AS_sf"/>
</dbReference>
<dbReference type="PANTHER" id="PTHR11895:SF176">
    <property type="entry name" value="AMIDASE AMID-RELATED"/>
    <property type="match status" value="1"/>
</dbReference>
<reference evidence="2 3" key="1">
    <citation type="submission" date="2019-09" db="EMBL/GenBank/DDBJ databases">
        <title>Genome sequence of Rhodovastum atsumiense, a diverse member of the Acetobacteraceae family of non-sulfur purple photosynthetic bacteria.</title>
        <authorList>
            <person name="Meyer T."/>
            <person name="Kyndt J."/>
        </authorList>
    </citation>
    <scope>NUCLEOTIDE SEQUENCE [LARGE SCALE GENOMIC DNA]</scope>
    <source>
        <strain evidence="2 3">DSM 21279</strain>
    </source>
</reference>
<proteinExistence type="predicted"/>
<evidence type="ECO:0000313" key="3">
    <source>
        <dbReference type="Proteomes" id="UP000325255"/>
    </source>
</evidence>
<dbReference type="Pfam" id="PF01425">
    <property type="entry name" value="Amidase"/>
    <property type="match status" value="1"/>
</dbReference>
<dbReference type="AlphaFoldDB" id="A0A5M6IXW6"/>
<dbReference type="InterPro" id="IPR000120">
    <property type="entry name" value="Amidase"/>
</dbReference>
<dbReference type="OrthoDB" id="9811471at2"/>